<dbReference type="PROSITE" id="PS51340">
    <property type="entry name" value="MOSC"/>
    <property type="match status" value="1"/>
</dbReference>
<evidence type="ECO:0000313" key="3">
    <source>
        <dbReference type="Proteomes" id="UP000468581"/>
    </source>
</evidence>
<comment type="caution">
    <text evidence="2">The sequence shown here is derived from an EMBL/GenBank/DDBJ whole genome shotgun (WGS) entry which is preliminary data.</text>
</comment>
<proteinExistence type="predicted"/>
<gene>
    <name evidence="2" type="ORF">GWK08_02125</name>
</gene>
<dbReference type="GO" id="GO:0030170">
    <property type="term" value="F:pyridoxal phosphate binding"/>
    <property type="evidence" value="ECO:0007669"/>
    <property type="project" value="InterPro"/>
</dbReference>
<dbReference type="Proteomes" id="UP000468581">
    <property type="component" value="Unassembled WGS sequence"/>
</dbReference>
<dbReference type="GO" id="GO:0030151">
    <property type="term" value="F:molybdenum ion binding"/>
    <property type="evidence" value="ECO:0007669"/>
    <property type="project" value="InterPro"/>
</dbReference>
<dbReference type="Gene3D" id="2.40.33.20">
    <property type="entry name" value="PK beta-barrel domain-like"/>
    <property type="match status" value="1"/>
</dbReference>
<dbReference type="InterPro" id="IPR011037">
    <property type="entry name" value="Pyrv_Knase-like_insert_dom_sf"/>
</dbReference>
<protein>
    <submittedName>
        <fullName evidence="2">MOSC domain-containing protein</fullName>
    </submittedName>
</protein>
<accession>A0A6P0UK16</accession>
<dbReference type="SUPFAM" id="SSF50800">
    <property type="entry name" value="PK beta-barrel domain-like"/>
    <property type="match status" value="1"/>
</dbReference>
<dbReference type="InterPro" id="IPR005302">
    <property type="entry name" value="MoCF_Sase_C"/>
</dbReference>
<dbReference type="EMBL" id="JAABOO010000001">
    <property type="protein sequence ID" value="NER12228.1"/>
    <property type="molecule type" value="Genomic_DNA"/>
</dbReference>
<dbReference type="RefSeq" id="WP_163605259.1">
    <property type="nucleotide sequence ID" value="NZ_JAABOO010000001.1"/>
</dbReference>
<name>A0A6P0UK16_9FLAO</name>
<sequence length="210" mass="24105">MEIISTNIANPTTVMWRGREVTTGIYKKAVDSIFLGRDGVKDDKVADLRVHGGEFKACYLFSADQYPYWKSLYPQLEWEWGMFGENLTVKGLNETDILVGDIYRIGKALVQITQPREPCYKLGIKFDTQIILEQFIERGFPGTYIRIMEEGEVKASDKMVLVEKAEDSISTAEFYKLLFSNSKDQEKLKRIVRNEALPEGKRARLALFLT</sequence>
<evidence type="ECO:0000259" key="1">
    <source>
        <dbReference type="PROSITE" id="PS51340"/>
    </source>
</evidence>
<evidence type="ECO:0000313" key="2">
    <source>
        <dbReference type="EMBL" id="NER12228.1"/>
    </source>
</evidence>
<dbReference type="Pfam" id="PF03473">
    <property type="entry name" value="MOSC"/>
    <property type="match status" value="1"/>
</dbReference>
<keyword evidence="3" id="KW-1185">Reference proteome</keyword>
<reference evidence="2 3" key="1">
    <citation type="submission" date="2020-01" db="EMBL/GenBank/DDBJ databases">
        <title>Leptobacterium flavescens.</title>
        <authorList>
            <person name="Wang G."/>
        </authorList>
    </citation>
    <scope>NUCLEOTIDE SEQUENCE [LARGE SCALE GENOMIC DNA]</scope>
    <source>
        <strain evidence="2 3">KCTC 22160</strain>
    </source>
</reference>
<dbReference type="InterPro" id="IPR052353">
    <property type="entry name" value="Benzoxazolinone_Detox_Enz"/>
</dbReference>
<organism evidence="2 3">
    <name type="scientific">Leptobacterium flavescens</name>
    <dbReference type="NCBI Taxonomy" id="472055"/>
    <lineage>
        <taxon>Bacteria</taxon>
        <taxon>Pseudomonadati</taxon>
        <taxon>Bacteroidota</taxon>
        <taxon>Flavobacteriia</taxon>
        <taxon>Flavobacteriales</taxon>
        <taxon>Flavobacteriaceae</taxon>
        <taxon>Leptobacterium</taxon>
    </lineage>
</organism>
<dbReference type="GO" id="GO:0003824">
    <property type="term" value="F:catalytic activity"/>
    <property type="evidence" value="ECO:0007669"/>
    <property type="project" value="InterPro"/>
</dbReference>
<feature type="domain" description="MOSC" evidence="1">
    <location>
        <begin position="27"/>
        <end position="162"/>
    </location>
</feature>
<dbReference type="PANTHER" id="PTHR30212:SF2">
    <property type="entry name" value="PROTEIN YIIM"/>
    <property type="match status" value="1"/>
</dbReference>
<dbReference type="PANTHER" id="PTHR30212">
    <property type="entry name" value="PROTEIN YIIM"/>
    <property type="match status" value="1"/>
</dbReference>
<dbReference type="AlphaFoldDB" id="A0A6P0UK16"/>